<dbReference type="AlphaFoldDB" id="A0AAD6A282"/>
<evidence type="ECO:0000256" key="1">
    <source>
        <dbReference type="SAM" id="MobiDB-lite"/>
    </source>
</evidence>
<evidence type="ECO:0000313" key="2">
    <source>
        <dbReference type="EMBL" id="KAJ3708290.1"/>
    </source>
</evidence>
<feature type="region of interest" description="Disordered" evidence="1">
    <location>
        <begin position="1"/>
        <end position="23"/>
    </location>
</feature>
<name>A0AAD6A282_9POAL</name>
<organism evidence="2 3">
    <name type="scientific">Rhynchospora tenuis</name>
    <dbReference type="NCBI Taxonomy" id="198213"/>
    <lineage>
        <taxon>Eukaryota</taxon>
        <taxon>Viridiplantae</taxon>
        <taxon>Streptophyta</taxon>
        <taxon>Embryophyta</taxon>
        <taxon>Tracheophyta</taxon>
        <taxon>Spermatophyta</taxon>
        <taxon>Magnoliopsida</taxon>
        <taxon>Liliopsida</taxon>
        <taxon>Poales</taxon>
        <taxon>Cyperaceae</taxon>
        <taxon>Cyperoideae</taxon>
        <taxon>Rhynchosporeae</taxon>
        <taxon>Rhynchospora</taxon>
    </lineage>
</organism>
<reference evidence="2 3" key="1">
    <citation type="journal article" date="2022" name="Cell">
        <title>Repeat-based holocentromeres influence genome architecture and karyotype evolution.</title>
        <authorList>
            <person name="Hofstatter P.G."/>
            <person name="Thangavel G."/>
            <person name="Lux T."/>
            <person name="Neumann P."/>
            <person name="Vondrak T."/>
            <person name="Novak P."/>
            <person name="Zhang M."/>
            <person name="Costa L."/>
            <person name="Castellani M."/>
            <person name="Scott A."/>
            <person name="Toegelov H."/>
            <person name="Fuchs J."/>
            <person name="Mata-Sucre Y."/>
            <person name="Dias Y."/>
            <person name="Vanzela A.L.L."/>
            <person name="Huettel B."/>
            <person name="Almeida C.C.S."/>
            <person name="Simkova H."/>
            <person name="Souza G."/>
            <person name="Pedrosa-Harand A."/>
            <person name="Macas J."/>
            <person name="Mayer K.F.X."/>
            <person name="Houben A."/>
            <person name="Marques A."/>
        </authorList>
    </citation>
    <scope>NUCLEOTIDE SEQUENCE [LARGE SCALE GENOMIC DNA]</scope>
    <source>
        <strain evidence="2">RhyTen1mFocal</strain>
    </source>
</reference>
<accession>A0AAD6A282</accession>
<comment type="caution">
    <text evidence="2">The sequence shown here is derived from an EMBL/GenBank/DDBJ whole genome shotgun (WGS) entry which is preliminary data.</text>
</comment>
<gene>
    <name evidence="2" type="ORF">LUZ61_011995</name>
</gene>
<dbReference type="EMBL" id="JAMRDG010000001">
    <property type="protein sequence ID" value="KAJ3708290.1"/>
    <property type="molecule type" value="Genomic_DNA"/>
</dbReference>
<protein>
    <submittedName>
        <fullName evidence="2">Uncharacterized protein</fullName>
    </submittedName>
</protein>
<evidence type="ECO:0000313" key="3">
    <source>
        <dbReference type="Proteomes" id="UP001210211"/>
    </source>
</evidence>
<dbReference type="PANTHER" id="PTHR33168">
    <property type="entry name" value="STRESS INDUCED PROTEIN-RELATED"/>
    <property type="match status" value="1"/>
</dbReference>
<dbReference type="Proteomes" id="UP001210211">
    <property type="component" value="Unassembled WGS sequence"/>
</dbReference>
<keyword evidence="3" id="KW-1185">Reference proteome</keyword>
<sequence length="104" mass="11397">MAQVATATPPTGPAGKSSNGSQCRCRQGCGLGQLMRKLRKQSRLLCMTSRPSTFHCQYDPLSYARNFDRNGFGLDDEPTQFYHSFSSRFVASNPAMSSGLSSNH</sequence>
<proteinExistence type="predicted"/>